<organism evidence="1 2">
    <name type="scientific">Staphylococcus aureus</name>
    <dbReference type="NCBI Taxonomy" id="1280"/>
    <lineage>
        <taxon>Bacteria</taxon>
        <taxon>Bacillati</taxon>
        <taxon>Bacillota</taxon>
        <taxon>Bacilli</taxon>
        <taxon>Bacillales</taxon>
        <taxon>Staphylococcaceae</taxon>
        <taxon>Staphylococcus</taxon>
    </lineage>
</organism>
<name>A0A6B0BM28_STAAU</name>
<evidence type="ECO:0000313" key="2">
    <source>
        <dbReference type="Proteomes" id="UP000433366"/>
    </source>
</evidence>
<comment type="caution">
    <text evidence="1">The sequence shown here is derived from an EMBL/GenBank/DDBJ whole genome shotgun (WGS) entry which is preliminary data.</text>
</comment>
<dbReference type="Proteomes" id="UP000433366">
    <property type="component" value="Unassembled WGS sequence"/>
</dbReference>
<sequence>PGSHVVIFNDAPSDTTIKEAAMLAGYFSKAGNSGQIPVDYTLIKNVHKPSGAKPGFVTYDNQKTLYATPDYEHIQKMKQS</sequence>
<dbReference type="EMBL" id="WPRH01000382">
    <property type="protein sequence ID" value="MVI55406.1"/>
    <property type="molecule type" value="Genomic_DNA"/>
</dbReference>
<reference evidence="1 2" key="1">
    <citation type="submission" date="2019-11" db="EMBL/GenBank/DDBJ databases">
        <title>Implementation of targeted gown and glove precautions to prevent Staphylococcus aureus acquisition in community-based nursing homes.</title>
        <authorList>
            <person name="Stine O.C."/>
        </authorList>
    </citation>
    <scope>NUCLEOTIDE SEQUENCE [LARGE SCALE GENOMIC DNA]</scope>
    <source>
        <strain evidence="1 2">S_4031.LGMP.AI</strain>
    </source>
</reference>
<evidence type="ECO:0000313" key="1">
    <source>
        <dbReference type="EMBL" id="MVI55406.1"/>
    </source>
</evidence>
<accession>A0A6B0BM28</accession>
<feature type="non-terminal residue" evidence="1">
    <location>
        <position position="1"/>
    </location>
</feature>
<dbReference type="AlphaFoldDB" id="A0A6B0BM28"/>
<protein>
    <submittedName>
        <fullName evidence="1">DUF814 domain-containing protein</fullName>
    </submittedName>
</protein>
<gene>
    <name evidence="1" type="ORF">GO793_05980</name>
</gene>
<proteinExistence type="predicted"/>